<dbReference type="SUPFAM" id="SSF161266">
    <property type="entry name" value="Gam-like"/>
    <property type="match status" value="1"/>
</dbReference>
<dbReference type="OrthoDB" id="8141487at2"/>
<dbReference type="EMBL" id="FXUV02000032">
    <property type="protein sequence ID" value="SNB73341.1"/>
    <property type="molecule type" value="Genomic_DNA"/>
</dbReference>
<evidence type="ECO:0000313" key="2">
    <source>
        <dbReference type="EMBL" id="SNB73341.1"/>
    </source>
</evidence>
<sequence length="157" mass="17260">MKQHKTLTTALTALAKLEKRKAELENKHCAKVAELENKHAASVEPLEAEMNTIRTAIAAYANAHREELTENGKVKSVKIGSGCLKWQKNRAKVEITGDTAAIIAALKRRKLNHFIRTREELDKTAILKEPTAIKRPIDGLTIIQGGASETLTIDTGV</sequence>
<dbReference type="InterPro" id="IPR009951">
    <property type="entry name" value="Host-nuc_inhib_Gam"/>
</dbReference>
<evidence type="ECO:0000313" key="1">
    <source>
        <dbReference type="EMBL" id="SMQ13201.1"/>
    </source>
</evidence>
<proteinExistence type="predicted"/>
<protein>
    <submittedName>
        <fullName evidence="1">Bacteriophage Mu Gam like protein</fullName>
    </submittedName>
</protein>
<dbReference type="Gene3D" id="1.20.5.170">
    <property type="match status" value="1"/>
</dbReference>
<gene>
    <name evidence="2" type="ORF">KEBURONENSIS_00258</name>
    <name evidence="1" type="ORF">KEBURONENSIS_00427</name>
</gene>
<accession>A0A238HI79</accession>
<dbReference type="Proteomes" id="UP000215450">
    <property type="component" value="Unassembled WGS sequence"/>
</dbReference>
<dbReference type="Pfam" id="PF07352">
    <property type="entry name" value="Phage_Mu_Gam"/>
    <property type="match status" value="1"/>
</dbReference>
<dbReference type="GO" id="GO:0042262">
    <property type="term" value="P:DNA protection"/>
    <property type="evidence" value="ECO:0007669"/>
    <property type="project" value="InterPro"/>
</dbReference>
<organism evidence="1">
    <name type="scientific">Kingella negevensis</name>
    <dbReference type="NCBI Taxonomy" id="1522312"/>
    <lineage>
        <taxon>Bacteria</taxon>
        <taxon>Pseudomonadati</taxon>
        <taxon>Pseudomonadota</taxon>
        <taxon>Betaproteobacteria</taxon>
        <taxon>Neisseriales</taxon>
        <taxon>Neisseriaceae</taxon>
        <taxon>Kingella</taxon>
    </lineage>
</organism>
<keyword evidence="3" id="KW-1185">Reference proteome</keyword>
<reference evidence="1" key="1">
    <citation type="submission" date="2017-05" db="EMBL/GenBank/DDBJ databases">
        <authorList>
            <person name="Song R."/>
            <person name="Chenine A.L."/>
            <person name="Ruprecht R.M."/>
        </authorList>
    </citation>
    <scope>NUCLEOTIDE SEQUENCE</scope>
    <source>
        <strain evidence="1">Kingella_eburonensis</strain>
    </source>
</reference>
<evidence type="ECO:0000313" key="3">
    <source>
        <dbReference type="Proteomes" id="UP000215450"/>
    </source>
</evidence>
<dbReference type="EMBL" id="FXUV01000052">
    <property type="protein sequence ID" value="SMQ13201.1"/>
    <property type="molecule type" value="Genomic_DNA"/>
</dbReference>
<dbReference type="RefSeq" id="WP_095063202.1">
    <property type="nucleotide sequence ID" value="NZ_CP123447.1"/>
</dbReference>
<reference evidence="2 3" key="2">
    <citation type="submission" date="2017-06" db="EMBL/GenBank/DDBJ databases">
        <authorList>
            <person name="Kim H.J."/>
            <person name="Triplett B.A."/>
        </authorList>
    </citation>
    <scope>NUCLEOTIDE SEQUENCE [LARGE SCALE GENOMIC DNA]</scope>
    <source>
        <strain evidence="2">Kingella_eburonensis</strain>
    </source>
</reference>
<dbReference type="AlphaFoldDB" id="A0A238HI79"/>
<dbReference type="STRING" id="1522312.GCA_900177895_02016"/>
<dbReference type="GO" id="GO:0003690">
    <property type="term" value="F:double-stranded DNA binding"/>
    <property type="evidence" value="ECO:0007669"/>
    <property type="project" value="InterPro"/>
</dbReference>
<name>A0A238HI79_9NEIS</name>